<dbReference type="CDD" id="cd06578">
    <property type="entry name" value="HemD"/>
    <property type="match status" value="1"/>
</dbReference>
<dbReference type="InterPro" id="IPR003754">
    <property type="entry name" value="4pyrrol_synth_uPrphyn_synth"/>
</dbReference>
<protein>
    <submittedName>
        <fullName evidence="2">Uroporphyrinogen-III synthase</fullName>
    </submittedName>
</protein>
<dbReference type="GO" id="GO:0005829">
    <property type="term" value="C:cytosol"/>
    <property type="evidence" value="ECO:0007669"/>
    <property type="project" value="TreeGrafter"/>
</dbReference>
<reference evidence="2 3" key="1">
    <citation type="journal article" date="2018" name="Nat. Biotechnol.">
        <title>A standardized bacterial taxonomy based on genome phylogeny substantially revises the tree of life.</title>
        <authorList>
            <person name="Parks D.H."/>
            <person name="Chuvochina M."/>
            <person name="Waite D.W."/>
            <person name="Rinke C."/>
            <person name="Skarshewski A."/>
            <person name="Chaumeil P.A."/>
            <person name="Hugenholtz P."/>
        </authorList>
    </citation>
    <scope>NUCLEOTIDE SEQUENCE [LARGE SCALE GENOMIC DNA]</scope>
    <source>
        <strain evidence="2">UBA11482</strain>
    </source>
</reference>
<dbReference type="AlphaFoldDB" id="A0A354M279"/>
<dbReference type="PANTHER" id="PTHR12390:SF0">
    <property type="entry name" value="UROPORPHYRINOGEN-III SYNTHASE"/>
    <property type="match status" value="1"/>
</dbReference>
<dbReference type="Proteomes" id="UP000262954">
    <property type="component" value="Unassembled WGS sequence"/>
</dbReference>
<gene>
    <name evidence="2" type="ORF">DDY73_06390</name>
</gene>
<dbReference type="InterPro" id="IPR036108">
    <property type="entry name" value="4pyrrol_syn_uPrphyn_synt_sf"/>
</dbReference>
<dbReference type="GO" id="GO:0006780">
    <property type="term" value="P:uroporphyrinogen III biosynthetic process"/>
    <property type="evidence" value="ECO:0007669"/>
    <property type="project" value="InterPro"/>
</dbReference>
<evidence type="ECO:0000259" key="1">
    <source>
        <dbReference type="Pfam" id="PF02602"/>
    </source>
</evidence>
<dbReference type="SUPFAM" id="SSF69618">
    <property type="entry name" value="HemD-like"/>
    <property type="match status" value="1"/>
</dbReference>
<dbReference type="GeneID" id="92929025"/>
<evidence type="ECO:0000313" key="2">
    <source>
        <dbReference type="EMBL" id="HBJ08618.1"/>
    </source>
</evidence>
<dbReference type="RefSeq" id="WP_022389854.1">
    <property type="nucleotide sequence ID" value="NZ_AP028032.1"/>
</dbReference>
<proteinExistence type="predicted"/>
<sequence length="251" mass="28849">MKVKKVLVSQPKPASEKSPYFDIAEKYGVNIEFRPFIKVEEITPKEFRQQKISILDYTAIIFTARTAIDHFFKLCEGLRVTIPETMKYFCVTESVALYLQKYIVYRKRKIFFGNTGKLDDLVPALIKHSGEKFLFPVSDVNNGEYPLLDKNKIDYTKAVMYRTVSNDFAPEEKFDYDMLIFFSPSGINSLLKNFPNFEQQDIKIGCFGPTTAKAVRDAGLRLDIEAPRPEAPSMTAALELFFKEQNKSSKK</sequence>
<organism evidence="2 3">
    <name type="scientific">Coprobacter fastidiosus</name>
    <dbReference type="NCBI Taxonomy" id="1099853"/>
    <lineage>
        <taxon>Bacteria</taxon>
        <taxon>Pseudomonadati</taxon>
        <taxon>Bacteroidota</taxon>
        <taxon>Bacteroidia</taxon>
        <taxon>Bacteroidales</taxon>
        <taxon>Barnesiellaceae</taxon>
        <taxon>Coprobacter</taxon>
    </lineage>
</organism>
<feature type="domain" description="Tetrapyrrole biosynthesis uroporphyrinogen III synthase" evidence="1">
    <location>
        <begin position="24"/>
        <end position="235"/>
    </location>
</feature>
<dbReference type="Gene3D" id="3.40.50.10090">
    <property type="match status" value="2"/>
</dbReference>
<accession>A0A354M279</accession>
<dbReference type="PANTHER" id="PTHR12390">
    <property type="entry name" value="UROPORPHYRINOGEN III SYNTHASE"/>
    <property type="match status" value="1"/>
</dbReference>
<dbReference type="GO" id="GO:0004852">
    <property type="term" value="F:uroporphyrinogen-III synthase activity"/>
    <property type="evidence" value="ECO:0007669"/>
    <property type="project" value="InterPro"/>
</dbReference>
<evidence type="ECO:0000313" key="3">
    <source>
        <dbReference type="Proteomes" id="UP000262954"/>
    </source>
</evidence>
<name>A0A354M279_9BACT</name>
<comment type="caution">
    <text evidence="2">The sequence shown here is derived from an EMBL/GenBank/DDBJ whole genome shotgun (WGS) entry which is preliminary data.</text>
</comment>
<dbReference type="EMBL" id="DNWC01000084">
    <property type="protein sequence ID" value="HBJ08618.1"/>
    <property type="molecule type" value="Genomic_DNA"/>
</dbReference>
<dbReference type="Pfam" id="PF02602">
    <property type="entry name" value="HEM4"/>
    <property type="match status" value="1"/>
</dbReference>
<dbReference type="InterPro" id="IPR039793">
    <property type="entry name" value="UROS/Hem4"/>
</dbReference>